<dbReference type="InterPro" id="IPR001123">
    <property type="entry name" value="LeuE-type"/>
</dbReference>
<evidence type="ECO:0000256" key="6">
    <source>
        <dbReference type="SAM" id="Phobius"/>
    </source>
</evidence>
<dbReference type="AlphaFoldDB" id="A0A917Z2C3"/>
<keyword evidence="4 6" id="KW-1133">Transmembrane helix</keyword>
<dbReference type="EMBL" id="BMLS01000006">
    <property type="protein sequence ID" value="GGO73039.1"/>
    <property type="molecule type" value="Genomic_DNA"/>
</dbReference>
<dbReference type="PANTHER" id="PTHR30086:SF20">
    <property type="entry name" value="ARGININE EXPORTER PROTEIN ARGO-RELATED"/>
    <property type="match status" value="1"/>
</dbReference>
<evidence type="ECO:0000313" key="7">
    <source>
        <dbReference type="EMBL" id="GGO73039.1"/>
    </source>
</evidence>
<evidence type="ECO:0000256" key="1">
    <source>
        <dbReference type="ARBA" id="ARBA00004651"/>
    </source>
</evidence>
<keyword evidence="3 6" id="KW-0812">Transmembrane</keyword>
<dbReference type="PIRSF" id="PIRSF006324">
    <property type="entry name" value="LeuE"/>
    <property type="match status" value="1"/>
</dbReference>
<dbReference type="PANTHER" id="PTHR30086">
    <property type="entry name" value="ARGININE EXPORTER PROTEIN ARGO"/>
    <property type="match status" value="1"/>
</dbReference>
<evidence type="ECO:0000256" key="4">
    <source>
        <dbReference type="ARBA" id="ARBA00022989"/>
    </source>
</evidence>
<feature type="transmembrane region" description="Helical" evidence="6">
    <location>
        <begin position="68"/>
        <end position="89"/>
    </location>
</feature>
<keyword evidence="8" id="KW-1185">Reference proteome</keyword>
<dbReference type="RefSeq" id="WP_188697628.1">
    <property type="nucleotide sequence ID" value="NZ_BMLS01000006.1"/>
</dbReference>
<feature type="transmembrane region" description="Helical" evidence="6">
    <location>
        <begin position="187"/>
        <end position="203"/>
    </location>
</feature>
<reference evidence="7" key="2">
    <citation type="submission" date="2020-09" db="EMBL/GenBank/DDBJ databases">
        <authorList>
            <person name="Sun Q."/>
            <person name="Zhou Y."/>
        </authorList>
    </citation>
    <scope>NUCLEOTIDE SEQUENCE</scope>
    <source>
        <strain evidence="7">CGMCC 1.7086</strain>
    </source>
</reference>
<dbReference type="GO" id="GO:0005886">
    <property type="term" value="C:plasma membrane"/>
    <property type="evidence" value="ECO:0007669"/>
    <property type="project" value="UniProtKB-SubCell"/>
</dbReference>
<comment type="caution">
    <text evidence="7">The sequence shown here is derived from an EMBL/GenBank/DDBJ whole genome shotgun (WGS) entry which is preliminary data.</text>
</comment>
<keyword evidence="2" id="KW-1003">Cell membrane</keyword>
<proteinExistence type="predicted"/>
<evidence type="ECO:0000256" key="5">
    <source>
        <dbReference type="ARBA" id="ARBA00023136"/>
    </source>
</evidence>
<sequence>MDSYLIFILVACAAIATPGPAVLLTLSNSLKHGGRKALWGILGVASGILLVSGLSATSVGVILATSALAFTILKYVGAAYLIYMGIKMWRTPPRFQPSDLPVRQTRRHHLYLQGLSISLMNPKAIFFFMTLFPQFIDVNAPYAGQFVLLTLTFCTCLLLIHSLYAVLASRARVKLSSPATGKKVNRVSGSLFVLFGFGLAASSR</sequence>
<evidence type="ECO:0000313" key="8">
    <source>
        <dbReference type="Proteomes" id="UP000606935"/>
    </source>
</evidence>
<dbReference type="Proteomes" id="UP000606935">
    <property type="component" value="Unassembled WGS sequence"/>
</dbReference>
<feature type="transmembrane region" description="Helical" evidence="6">
    <location>
        <begin position="6"/>
        <end position="26"/>
    </location>
</feature>
<keyword evidence="5 6" id="KW-0472">Membrane</keyword>
<gene>
    <name evidence="7" type="primary">rhtB</name>
    <name evidence="7" type="ORF">GCM10010982_32640</name>
</gene>
<organism evidence="7 8">
    <name type="scientific">Bowmanella pacifica</name>
    <dbReference type="NCBI Taxonomy" id="502051"/>
    <lineage>
        <taxon>Bacteria</taxon>
        <taxon>Pseudomonadati</taxon>
        <taxon>Pseudomonadota</taxon>
        <taxon>Gammaproteobacteria</taxon>
        <taxon>Alteromonadales</taxon>
        <taxon>Alteromonadaceae</taxon>
        <taxon>Bowmanella</taxon>
    </lineage>
</organism>
<evidence type="ECO:0000256" key="3">
    <source>
        <dbReference type="ARBA" id="ARBA00022692"/>
    </source>
</evidence>
<feature type="transmembrane region" description="Helical" evidence="6">
    <location>
        <begin position="142"/>
        <end position="167"/>
    </location>
</feature>
<feature type="transmembrane region" description="Helical" evidence="6">
    <location>
        <begin position="38"/>
        <end position="62"/>
    </location>
</feature>
<protein>
    <submittedName>
        <fullName evidence="7">Amino acid transporter LysE</fullName>
    </submittedName>
</protein>
<feature type="transmembrane region" description="Helical" evidence="6">
    <location>
        <begin position="110"/>
        <end position="136"/>
    </location>
</feature>
<reference evidence="7" key="1">
    <citation type="journal article" date="2014" name="Int. J. Syst. Evol. Microbiol.">
        <title>Complete genome sequence of Corynebacterium casei LMG S-19264T (=DSM 44701T), isolated from a smear-ripened cheese.</title>
        <authorList>
            <consortium name="US DOE Joint Genome Institute (JGI-PGF)"/>
            <person name="Walter F."/>
            <person name="Albersmeier A."/>
            <person name="Kalinowski J."/>
            <person name="Ruckert C."/>
        </authorList>
    </citation>
    <scope>NUCLEOTIDE SEQUENCE</scope>
    <source>
        <strain evidence="7">CGMCC 1.7086</strain>
    </source>
</reference>
<accession>A0A917Z2C3</accession>
<comment type="subcellular location">
    <subcellularLocation>
        <location evidence="1">Cell membrane</location>
        <topology evidence="1">Multi-pass membrane protein</topology>
    </subcellularLocation>
</comment>
<dbReference type="GO" id="GO:0015171">
    <property type="term" value="F:amino acid transmembrane transporter activity"/>
    <property type="evidence" value="ECO:0007669"/>
    <property type="project" value="TreeGrafter"/>
</dbReference>
<dbReference type="Pfam" id="PF01810">
    <property type="entry name" value="LysE"/>
    <property type="match status" value="1"/>
</dbReference>
<name>A0A917Z2C3_9ALTE</name>
<evidence type="ECO:0000256" key="2">
    <source>
        <dbReference type="ARBA" id="ARBA00022475"/>
    </source>
</evidence>